<dbReference type="EMBL" id="JAACJN010000263">
    <property type="protein sequence ID" value="KAF5354437.1"/>
    <property type="molecule type" value="Genomic_DNA"/>
</dbReference>
<keyword evidence="2" id="KW-1185">Reference proteome</keyword>
<gene>
    <name evidence="1" type="ORF">D9757_014719</name>
</gene>
<proteinExistence type="predicted"/>
<dbReference type="OrthoDB" id="2593747at2759"/>
<comment type="caution">
    <text evidence="1">The sequence shown here is derived from an EMBL/GenBank/DDBJ whole genome shotgun (WGS) entry which is preliminary data.</text>
</comment>
<name>A0A8H5D692_9AGAR</name>
<evidence type="ECO:0008006" key="3">
    <source>
        <dbReference type="Google" id="ProtNLM"/>
    </source>
</evidence>
<sequence length="271" mass="30876">MSDSFGPFRARTPPAPSSTVLRPVPLFFSKAASPSISADIDEVTLSTGRSVKINSAFYFDFVVFQVEQVLYKLPRHRFTEESSVFADMFALPQGAEKLTEGSDNDNPIRLEQTQRKDWDCLLKLLFHRNQPGLLEPNFSFDEWVSVLSLATRWEMNFIRETAIERIARFTNSAKKIAVARQYQVYRIILPSLVVLVGRTEPLSASEAADLGLECAMKIFSIRERCQDNSQGYNGFRQRKLALDTSTPNSGNWNSIVIEIQNVFVDHDEYYK</sequence>
<organism evidence="1 2">
    <name type="scientific">Collybiopsis confluens</name>
    <dbReference type="NCBI Taxonomy" id="2823264"/>
    <lineage>
        <taxon>Eukaryota</taxon>
        <taxon>Fungi</taxon>
        <taxon>Dikarya</taxon>
        <taxon>Basidiomycota</taxon>
        <taxon>Agaricomycotina</taxon>
        <taxon>Agaricomycetes</taxon>
        <taxon>Agaricomycetidae</taxon>
        <taxon>Agaricales</taxon>
        <taxon>Marasmiineae</taxon>
        <taxon>Omphalotaceae</taxon>
        <taxon>Collybiopsis</taxon>
    </lineage>
</organism>
<accession>A0A8H5D692</accession>
<reference evidence="1 2" key="1">
    <citation type="journal article" date="2020" name="ISME J.">
        <title>Uncovering the hidden diversity of litter-decomposition mechanisms in mushroom-forming fungi.</title>
        <authorList>
            <person name="Floudas D."/>
            <person name="Bentzer J."/>
            <person name="Ahren D."/>
            <person name="Johansson T."/>
            <person name="Persson P."/>
            <person name="Tunlid A."/>
        </authorList>
    </citation>
    <scope>NUCLEOTIDE SEQUENCE [LARGE SCALE GENOMIC DNA]</scope>
    <source>
        <strain evidence="1 2">CBS 406.79</strain>
    </source>
</reference>
<protein>
    <recommendedName>
        <fullName evidence="3">BTB domain-containing protein</fullName>
    </recommendedName>
</protein>
<dbReference type="Proteomes" id="UP000518752">
    <property type="component" value="Unassembled WGS sequence"/>
</dbReference>
<evidence type="ECO:0000313" key="2">
    <source>
        <dbReference type="Proteomes" id="UP000518752"/>
    </source>
</evidence>
<evidence type="ECO:0000313" key="1">
    <source>
        <dbReference type="EMBL" id="KAF5354437.1"/>
    </source>
</evidence>
<dbReference type="AlphaFoldDB" id="A0A8H5D692"/>